<evidence type="ECO:0000313" key="4">
    <source>
        <dbReference type="EMBL" id="NSJ46681.1"/>
    </source>
</evidence>
<organism evidence="3 6">
    <name type="scientific">Enterocloster clostridioformis</name>
    <dbReference type="NCBI Taxonomy" id="1531"/>
    <lineage>
        <taxon>Bacteria</taxon>
        <taxon>Bacillati</taxon>
        <taxon>Bacillota</taxon>
        <taxon>Clostridia</taxon>
        <taxon>Lachnospirales</taxon>
        <taxon>Lachnospiraceae</taxon>
        <taxon>Enterocloster</taxon>
    </lineage>
</organism>
<dbReference type="AlphaFoldDB" id="A0A829VU57"/>
<dbReference type="EMBL" id="CP050964">
    <property type="protein sequence ID" value="QIX90628.1"/>
    <property type="molecule type" value="Genomic_DNA"/>
</dbReference>
<dbReference type="GO" id="GO:0016787">
    <property type="term" value="F:hydrolase activity"/>
    <property type="evidence" value="ECO:0007669"/>
    <property type="project" value="UniProtKB-KW"/>
</dbReference>
<dbReference type="Proteomes" id="UP000501069">
    <property type="component" value="Chromosome"/>
</dbReference>
<dbReference type="GeneID" id="57961242"/>
<dbReference type="Proteomes" id="UP000315200">
    <property type="component" value="Unassembled WGS sequence"/>
</dbReference>
<accession>A0A829VU57</accession>
<sequence length="265" mass="29604">MVIDSHEHMMLPTEMQLKMMDAAGVDQTILFCSAPHPEKASSLNEIEEEMSALYKVLTGNNSKEANIIRQKNNINDLVSVIKKYPNRFLGFGSVPLGMSLAETENWINDCIISNSLLGVGEFTPGNEQQILQLDTVFQAIETTAILPVWVHTFSPVTMKGIRLLMELCEKYPHIPVIFGHLGGTNWIEVIKFAKAHHNVYLDLSAAFASIATKMALIELPEKCLFSSDAPYGEPYLYRELIEFVSPSKEIAELALGNNIKELLHI</sequence>
<evidence type="ECO:0000256" key="1">
    <source>
        <dbReference type="ARBA" id="ARBA00023239"/>
    </source>
</evidence>
<feature type="domain" description="Amidohydrolase-related" evidence="2">
    <location>
        <begin position="72"/>
        <end position="264"/>
    </location>
</feature>
<proteinExistence type="predicted"/>
<reference evidence="4 8" key="3">
    <citation type="journal article" date="2020" name="Cell Host Microbe">
        <title>Functional and Genomic Variation between Human-Derived Isolates of Lachnospiraceae Reveals Inter- and Intra-Species Diversity.</title>
        <authorList>
            <person name="Sorbara M.T."/>
            <person name="Littmann E.R."/>
            <person name="Fontana E."/>
            <person name="Moody T.U."/>
            <person name="Kohout C.E."/>
            <person name="Gjonbalaj M."/>
            <person name="Eaton V."/>
            <person name="Seok R."/>
            <person name="Leiner I.M."/>
            <person name="Pamer E.G."/>
        </authorList>
    </citation>
    <scope>NUCLEOTIDE SEQUENCE [LARGE SCALE GENOMIC DNA]</scope>
    <source>
        <strain evidence="4 8">MSK.2.26</strain>
    </source>
</reference>
<dbReference type="EMBL" id="JAAISW010000080">
    <property type="protein sequence ID" value="NSJ46681.1"/>
    <property type="molecule type" value="Genomic_DNA"/>
</dbReference>
<evidence type="ECO:0000259" key="2">
    <source>
        <dbReference type="Pfam" id="PF04909"/>
    </source>
</evidence>
<dbReference type="InterPro" id="IPR032466">
    <property type="entry name" value="Metal_Hydrolase"/>
</dbReference>
<dbReference type="RefSeq" id="WP_002587894.1">
    <property type="nucleotide sequence ID" value="NZ_BJLB01000001.1"/>
</dbReference>
<reference evidence="5 7" key="2">
    <citation type="submission" date="2019-11" db="EMBL/GenBank/DDBJ databases">
        <title>FDA dAtabase for Regulatory Grade micrObial Sequences (FDA-ARGOS): Supporting development and validation of Infectious Disease Dx tests.</title>
        <authorList>
            <person name="Turner S."/>
            <person name="Byrd R."/>
            <person name="Tallon L."/>
            <person name="Sadzewicz L."/>
            <person name="Vavikolanu K."/>
            <person name="Mehta A."/>
            <person name="Aluvathingal J."/>
            <person name="Nadendla S."/>
            <person name="Myers T."/>
            <person name="Yan Y."/>
            <person name="Sichtig H."/>
        </authorList>
    </citation>
    <scope>NUCLEOTIDE SEQUENCE [LARGE SCALE GENOMIC DNA]</scope>
    <source>
        <strain evidence="5 7">FDAARGOS_739</strain>
    </source>
</reference>
<dbReference type="InterPro" id="IPR032465">
    <property type="entry name" value="ACMSD"/>
</dbReference>
<reference evidence="3 6" key="1">
    <citation type="submission" date="2019-06" db="EMBL/GenBank/DDBJ databases">
        <title>Draft genome sequence of [Clostridium] clostridioforme NBRC 113352.</title>
        <authorList>
            <person name="Miura T."/>
            <person name="Furukawa M."/>
            <person name="Shimamura M."/>
            <person name="Ohyama Y."/>
            <person name="Yamazoe A."/>
            <person name="Kawasaki H."/>
        </authorList>
    </citation>
    <scope>NUCLEOTIDE SEQUENCE [LARGE SCALE GENOMIC DNA]</scope>
    <source>
        <strain evidence="3 6">NBRC 113352</strain>
    </source>
</reference>
<dbReference type="PANTHER" id="PTHR21240:SF28">
    <property type="entry name" value="ISO-OROTATE DECARBOXYLASE (EUROFUNG)"/>
    <property type="match status" value="1"/>
</dbReference>
<evidence type="ECO:0000313" key="6">
    <source>
        <dbReference type="Proteomes" id="UP000315200"/>
    </source>
</evidence>
<dbReference type="GO" id="GO:0005737">
    <property type="term" value="C:cytoplasm"/>
    <property type="evidence" value="ECO:0007669"/>
    <property type="project" value="TreeGrafter"/>
</dbReference>
<keyword evidence="3" id="KW-0378">Hydrolase</keyword>
<dbReference type="GO" id="GO:0016831">
    <property type="term" value="F:carboxy-lyase activity"/>
    <property type="evidence" value="ECO:0007669"/>
    <property type="project" value="InterPro"/>
</dbReference>
<dbReference type="Proteomes" id="UP000719916">
    <property type="component" value="Unassembled WGS sequence"/>
</dbReference>
<name>A0A829VU57_9FIRM</name>
<dbReference type="GO" id="GO:0019748">
    <property type="term" value="P:secondary metabolic process"/>
    <property type="evidence" value="ECO:0007669"/>
    <property type="project" value="TreeGrafter"/>
</dbReference>
<dbReference type="Gene3D" id="3.20.20.140">
    <property type="entry name" value="Metal-dependent hydrolases"/>
    <property type="match status" value="1"/>
</dbReference>
<dbReference type="SUPFAM" id="SSF51556">
    <property type="entry name" value="Metallo-dependent hydrolases"/>
    <property type="match status" value="1"/>
</dbReference>
<dbReference type="InterPro" id="IPR006680">
    <property type="entry name" value="Amidohydro-rel"/>
</dbReference>
<evidence type="ECO:0000313" key="8">
    <source>
        <dbReference type="Proteomes" id="UP000719916"/>
    </source>
</evidence>
<reference evidence="4" key="4">
    <citation type="submission" date="2020-02" db="EMBL/GenBank/DDBJ databases">
        <authorList>
            <person name="Littmann E."/>
            <person name="Sorbara M."/>
        </authorList>
    </citation>
    <scope>NUCLEOTIDE SEQUENCE</scope>
    <source>
        <strain evidence="4">MSK.2.26</strain>
    </source>
</reference>
<dbReference type="Pfam" id="PF04909">
    <property type="entry name" value="Amidohydro_2"/>
    <property type="match status" value="1"/>
</dbReference>
<evidence type="ECO:0000313" key="7">
    <source>
        <dbReference type="Proteomes" id="UP000501069"/>
    </source>
</evidence>
<dbReference type="PANTHER" id="PTHR21240">
    <property type="entry name" value="2-AMINO-3-CARBOXYLMUCONATE-6-SEMIALDEHYDE DECARBOXYLASE"/>
    <property type="match status" value="1"/>
</dbReference>
<gene>
    <name evidence="3" type="ORF">Ccl03g_15120</name>
    <name evidence="5" type="ORF">FOC47_08725</name>
    <name evidence="4" type="ORF">G5B26_24690</name>
</gene>
<dbReference type="EMBL" id="BJLB01000001">
    <property type="protein sequence ID" value="GEA35799.1"/>
    <property type="molecule type" value="Genomic_DNA"/>
</dbReference>
<evidence type="ECO:0000313" key="3">
    <source>
        <dbReference type="EMBL" id="GEA35799.1"/>
    </source>
</evidence>
<keyword evidence="1" id="KW-0456">Lyase</keyword>
<evidence type="ECO:0000313" key="5">
    <source>
        <dbReference type="EMBL" id="QIX90628.1"/>
    </source>
</evidence>
<protein>
    <submittedName>
        <fullName evidence="3 4">Amidohydrolase</fullName>
    </submittedName>
</protein>